<evidence type="ECO:0000256" key="6">
    <source>
        <dbReference type="SAM" id="SignalP"/>
    </source>
</evidence>
<evidence type="ECO:0000259" key="7">
    <source>
        <dbReference type="SMART" id="SM00062"/>
    </source>
</evidence>
<dbReference type="Pfam" id="PF09084">
    <property type="entry name" value="NMT1"/>
    <property type="match status" value="1"/>
</dbReference>
<dbReference type="SUPFAM" id="SSF53850">
    <property type="entry name" value="Periplasmic binding protein-like II"/>
    <property type="match status" value="1"/>
</dbReference>
<dbReference type="Gene3D" id="3.40.190.10">
    <property type="entry name" value="Periplasmic binding protein-like II"/>
    <property type="match status" value="2"/>
</dbReference>
<evidence type="ECO:0000313" key="9">
    <source>
        <dbReference type="Proteomes" id="UP000680279"/>
    </source>
</evidence>
<reference evidence="8 9" key="1">
    <citation type="submission" date="2021-03" db="EMBL/GenBank/DDBJ databases">
        <title>Antimicrobial resistance genes in bacteria isolated from Japanese honey, and their potential for conferring macrolide and lincosamide resistance in the American foulbrood pathogen Paenibacillus larvae.</title>
        <authorList>
            <person name="Okamoto M."/>
            <person name="Kumagai M."/>
            <person name="Kanamori H."/>
            <person name="Takamatsu D."/>
        </authorList>
    </citation>
    <scope>NUCLEOTIDE SEQUENCE [LARGE SCALE GENOMIC DNA]</scope>
    <source>
        <strain evidence="8 9">J1TS3</strain>
    </source>
</reference>
<keyword evidence="3 6" id="KW-0732">Signal</keyword>
<dbReference type="EMBL" id="BOQT01000004">
    <property type="protein sequence ID" value="GIN20418.1"/>
    <property type="molecule type" value="Genomic_DNA"/>
</dbReference>
<dbReference type="PROSITE" id="PS51257">
    <property type="entry name" value="PROKAR_LIPOPROTEIN"/>
    <property type="match status" value="1"/>
</dbReference>
<evidence type="ECO:0000256" key="5">
    <source>
        <dbReference type="ARBA" id="ARBA00023288"/>
    </source>
</evidence>
<comment type="similarity">
    <text evidence="2">Belongs to the bacterial solute-binding protein SsuA/TauA family.</text>
</comment>
<evidence type="ECO:0000256" key="4">
    <source>
        <dbReference type="ARBA" id="ARBA00023139"/>
    </source>
</evidence>
<keyword evidence="4" id="KW-0564">Palmitate</keyword>
<feature type="domain" description="Solute-binding protein family 3/N-terminal" evidence="7">
    <location>
        <begin position="39"/>
        <end position="265"/>
    </location>
</feature>
<accession>A0ABQ4K5J4</accession>
<evidence type="ECO:0000256" key="1">
    <source>
        <dbReference type="ARBA" id="ARBA00004418"/>
    </source>
</evidence>
<dbReference type="SMART" id="SM00062">
    <property type="entry name" value="PBPb"/>
    <property type="match status" value="1"/>
</dbReference>
<evidence type="ECO:0000313" key="8">
    <source>
        <dbReference type="EMBL" id="GIN20418.1"/>
    </source>
</evidence>
<dbReference type="InterPro" id="IPR015168">
    <property type="entry name" value="SsuA/THI5"/>
</dbReference>
<keyword evidence="9" id="KW-1185">Reference proteome</keyword>
<dbReference type="Proteomes" id="UP000680279">
    <property type="component" value="Unassembled WGS sequence"/>
</dbReference>
<dbReference type="PANTHER" id="PTHR30024:SF47">
    <property type="entry name" value="TAURINE-BINDING PERIPLASMIC PROTEIN"/>
    <property type="match status" value="1"/>
</dbReference>
<feature type="chain" id="PRO_5045787530" description="Solute-binding protein family 3/N-terminal domain-containing protein" evidence="6">
    <location>
        <begin position="24"/>
        <end position="334"/>
    </location>
</feature>
<evidence type="ECO:0000256" key="3">
    <source>
        <dbReference type="ARBA" id="ARBA00022729"/>
    </source>
</evidence>
<sequence length="334" mass="37317">MRKPVLFMFMAFLAVGMVGCGSASKESSSGGGEEGQPAKIRIGIGYATEEPLWLMEAAPELAKNNGKKYELEFQQFRANADRLNAYRAGQLEGGTLGQGALIMAADQGVDLEVVASVAKDTPNKGFNFPFMAKKDSGIKSVKDLKGKTIGIPDFKSPTDMWARTALRNAGLDPDKDVKFSVLPTPAVEESIKSGKIDVGLIPQPFYAEVESKGELKTVFTSKDGVPIDEDFLSLFFNPEFIKEHEEAFKAFIEDYQATMKYYLENEQDARQKLLDKEFVLAEKEVYLNMEDSNRAEDISLNRESWEQVQEIMLQEKWITKEVDLDALLNETYVK</sequence>
<gene>
    <name evidence="8" type="ORF">J1TS3_15520</name>
</gene>
<name>A0ABQ4K5J4_9BACI</name>
<dbReference type="PANTHER" id="PTHR30024">
    <property type="entry name" value="ALIPHATIC SULFONATES-BINDING PROTEIN-RELATED"/>
    <property type="match status" value="1"/>
</dbReference>
<organism evidence="8 9">
    <name type="scientific">Siminovitchia fordii</name>
    <dbReference type="NCBI Taxonomy" id="254759"/>
    <lineage>
        <taxon>Bacteria</taxon>
        <taxon>Bacillati</taxon>
        <taxon>Bacillota</taxon>
        <taxon>Bacilli</taxon>
        <taxon>Bacillales</taxon>
        <taxon>Bacillaceae</taxon>
        <taxon>Siminovitchia</taxon>
    </lineage>
</organism>
<protein>
    <recommendedName>
        <fullName evidence="7">Solute-binding protein family 3/N-terminal domain-containing protein</fullName>
    </recommendedName>
</protein>
<proteinExistence type="inferred from homology"/>
<evidence type="ECO:0000256" key="2">
    <source>
        <dbReference type="ARBA" id="ARBA00010742"/>
    </source>
</evidence>
<comment type="caution">
    <text evidence="8">The sequence shown here is derived from an EMBL/GenBank/DDBJ whole genome shotgun (WGS) entry which is preliminary data.</text>
</comment>
<dbReference type="InterPro" id="IPR001638">
    <property type="entry name" value="Solute-binding_3/MltF_N"/>
</dbReference>
<dbReference type="RefSeq" id="WP_212962610.1">
    <property type="nucleotide sequence ID" value="NZ_BOQT01000004.1"/>
</dbReference>
<keyword evidence="5" id="KW-0449">Lipoprotein</keyword>
<comment type="subcellular location">
    <subcellularLocation>
        <location evidence="1">Periplasm</location>
    </subcellularLocation>
</comment>
<feature type="signal peptide" evidence="6">
    <location>
        <begin position="1"/>
        <end position="23"/>
    </location>
</feature>